<feature type="compositionally biased region" description="Polar residues" evidence="1">
    <location>
        <begin position="213"/>
        <end position="224"/>
    </location>
</feature>
<protein>
    <recommendedName>
        <fullName evidence="5">Leucine rich adaptor protein 1</fullName>
    </recommendedName>
</protein>
<dbReference type="InterPro" id="IPR037443">
    <property type="entry name" value="LURAP1"/>
</dbReference>
<proteinExistence type="predicted"/>
<accession>A0A3P8PWJ7</accession>
<dbReference type="STRING" id="8154.ENSACLP00000021421"/>
<feature type="signal peptide" evidence="2">
    <location>
        <begin position="1"/>
        <end position="16"/>
    </location>
</feature>
<dbReference type="GO" id="GO:0001819">
    <property type="term" value="P:positive regulation of cytokine production"/>
    <property type="evidence" value="ECO:0007669"/>
    <property type="project" value="TreeGrafter"/>
</dbReference>
<feature type="compositionally biased region" description="Low complexity" evidence="1">
    <location>
        <begin position="135"/>
        <end position="147"/>
    </location>
</feature>
<dbReference type="InterPro" id="IPR039499">
    <property type="entry name" value="LURA1/LRA25"/>
</dbReference>
<keyword evidence="2" id="KW-0732">Signal</keyword>
<reference evidence="3" key="2">
    <citation type="submission" date="2025-08" db="UniProtKB">
        <authorList>
            <consortium name="Ensembl"/>
        </authorList>
    </citation>
    <scope>IDENTIFICATION</scope>
</reference>
<dbReference type="PANTHER" id="PTHR33767:SF2">
    <property type="entry name" value="LEUCINE RICH ADAPTOR PROTEIN 1"/>
    <property type="match status" value="1"/>
</dbReference>
<dbReference type="AlphaFoldDB" id="A0A3P8PWJ7"/>
<dbReference type="GO" id="GO:0043123">
    <property type="term" value="P:positive regulation of canonical NF-kappaB signal transduction"/>
    <property type="evidence" value="ECO:0007669"/>
    <property type="project" value="InterPro"/>
</dbReference>
<feature type="chain" id="PRO_5044218941" description="Leucine rich adaptor protein 1" evidence="2">
    <location>
        <begin position="17"/>
        <end position="326"/>
    </location>
</feature>
<reference evidence="3" key="3">
    <citation type="submission" date="2025-09" db="UniProtKB">
        <authorList>
            <consortium name="Ensembl"/>
        </authorList>
    </citation>
    <scope>IDENTIFICATION</scope>
</reference>
<dbReference type="GeneTree" id="ENSGT00530000063790"/>
<feature type="compositionally biased region" description="Polar residues" evidence="1">
    <location>
        <begin position="275"/>
        <end position="284"/>
    </location>
</feature>
<dbReference type="Proteomes" id="UP000265100">
    <property type="component" value="Chromosome 18"/>
</dbReference>
<name>A0A3P8PWJ7_ASTCA</name>
<evidence type="ECO:0000256" key="2">
    <source>
        <dbReference type="SAM" id="SignalP"/>
    </source>
</evidence>
<evidence type="ECO:0000256" key="1">
    <source>
        <dbReference type="SAM" id="MobiDB-lite"/>
    </source>
</evidence>
<feature type="compositionally biased region" description="Low complexity" evidence="1">
    <location>
        <begin position="187"/>
        <end position="201"/>
    </location>
</feature>
<dbReference type="Bgee" id="ENSACLG00000014574">
    <property type="expression patterns" value="Expressed in ovary and 3 other cell types or tissues"/>
</dbReference>
<organism evidence="3 4">
    <name type="scientific">Astatotilapia calliptera</name>
    <name type="common">Eastern happy</name>
    <name type="synonym">Chromis callipterus</name>
    <dbReference type="NCBI Taxonomy" id="8154"/>
    <lineage>
        <taxon>Eukaryota</taxon>
        <taxon>Metazoa</taxon>
        <taxon>Chordata</taxon>
        <taxon>Craniata</taxon>
        <taxon>Vertebrata</taxon>
        <taxon>Euteleostomi</taxon>
        <taxon>Actinopterygii</taxon>
        <taxon>Neopterygii</taxon>
        <taxon>Teleostei</taxon>
        <taxon>Neoteleostei</taxon>
        <taxon>Acanthomorphata</taxon>
        <taxon>Ovalentaria</taxon>
        <taxon>Cichlomorphae</taxon>
        <taxon>Cichliformes</taxon>
        <taxon>Cichlidae</taxon>
        <taxon>African cichlids</taxon>
        <taxon>Pseudocrenilabrinae</taxon>
        <taxon>Haplochromini</taxon>
        <taxon>Astatotilapia</taxon>
    </lineage>
</organism>
<feature type="region of interest" description="Disordered" evidence="1">
    <location>
        <begin position="135"/>
        <end position="224"/>
    </location>
</feature>
<evidence type="ECO:0000313" key="4">
    <source>
        <dbReference type="Proteomes" id="UP000265100"/>
    </source>
</evidence>
<feature type="region of interest" description="Disordered" evidence="1">
    <location>
        <begin position="264"/>
        <end position="284"/>
    </location>
</feature>
<sequence>MFRAAYLFAIMLNCGAFRNITLGLCSIGMAEGLFRDYSPDLTELENKIGMKTPESLLTWMRDAPNCEGGRRSEVSGRENHSADFPEALSDKINNLKKELRWLRSADVRILRQLVALNEGIETMRWLLEDRGPLTSRGSSLTGSLSSLENGPLMSPCRENPDYPEELTEIMGENSENSNPKSYADILSSDSSEGTSQSPSGSEFLINHSAPGSFGQTSFSPASGLNDEQPQDVFLTYLAPKVKNRGDTIRRVLLRSFKPRKSLDVETFDPTPLPRETQTLHQPQESFTASHTNIIEKEDSETSEEEVFLGYDARWSWVESEDDVTYV</sequence>
<dbReference type="OrthoDB" id="8911462at2759"/>
<dbReference type="Ensembl" id="ENSACLT00000021918.2">
    <property type="protein sequence ID" value="ENSACLP00000021421.2"/>
    <property type="gene ID" value="ENSACLG00000014574.2"/>
</dbReference>
<evidence type="ECO:0000313" key="3">
    <source>
        <dbReference type="Ensembl" id="ENSACLP00000021421.2"/>
    </source>
</evidence>
<dbReference type="Pfam" id="PF14854">
    <property type="entry name" value="LURAP"/>
    <property type="match status" value="1"/>
</dbReference>
<dbReference type="PANTHER" id="PTHR33767">
    <property type="entry name" value="LEUCINE RICH ADAPTOR PROTEIN 1-LIKE"/>
    <property type="match status" value="1"/>
</dbReference>
<evidence type="ECO:0008006" key="5">
    <source>
        <dbReference type="Google" id="ProtNLM"/>
    </source>
</evidence>
<keyword evidence="4" id="KW-1185">Reference proteome</keyword>
<reference evidence="3" key="1">
    <citation type="submission" date="2018-05" db="EMBL/GenBank/DDBJ databases">
        <authorList>
            <person name="Datahose"/>
        </authorList>
    </citation>
    <scope>NUCLEOTIDE SEQUENCE</scope>
</reference>
<dbReference type="OMA" id="QWCWVES"/>